<sequence length="601" mass="68063">MNLRKKSSFSLDGKYFAVSSKHGSLKIWETSTNALKQEYILKSSANISCSSLIWGPNIHEVIIDGEAEANIKHSNCQCLIIGTEKGEILLFDFTTKKFYNHFVTSHTEAVNDICWHSDSSTLFSCSEDKTVGVWDVSGKLKKSWEADDEPLYSICAIDSDNLLVASTSISWWNIEEQTLIKKFNGHNTEILSLLPVIATDVPSKSYFLSVSGDSKISAWHLNIKNSKTAVASFNIQGDIESIDVTKTFSKSNPIFLSAVVKDGPLYLFKHVLNGKPKKDLEPQMTLHIESKPTAGSSKPSSIPIIASQFSSDSKSCLIAYGNIENPTFERVGILDCPKTLTLSRDNCLFSQDSSELITEVKLYNRVGEYISINGTLPSLNSTLSSPNPKRKKQKDPDIHMTNKEREEIVESDKINSPFHKTASSSPGVKKKQRKISAQSVTSESSNEDTNLQHLVRIDEDIVRCLQTEDKTLLDVVLQCDEDELIKSSVQRIPVHKLKFILQELHKRLSSQQNRFSTNKWLEKILSVHLRYIMQSEDLKETINLIEDYFSQQRTNEKILKLLQLQRLIHLFLQLDFCRLKKDTVTVANQMMRWKHEIVPDK</sequence>
<dbReference type="AlphaFoldDB" id="A0AAV2BMR1"/>
<dbReference type="Pfam" id="PF00400">
    <property type="entry name" value="WD40"/>
    <property type="match status" value="1"/>
</dbReference>
<evidence type="ECO:0000256" key="5">
    <source>
        <dbReference type="ARBA" id="ARBA00038335"/>
    </source>
</evidence>
<feature type="compositionally biased region" description="Polar residues" evidence="7">
    <location>
        <begin position="435"/>
        <end position="448"/>
    </location>
</feature>
<dbReference type="EMBL" id="CAXIEN010000418">
    <property type="protein sequence ID" value="CAL1297252.1"/>
    <property type="molecule type" value="Genomic_DNA"/>
</dbReference>
<dbReference type="SMART" id="SM00320">
    <property type="entry name" value="WD40"/>
    <property type="match status" value="3"/>
</dbReference>
<evidence type="ECO:0000313" key="9">
    <source>
        <dbReference type="EMBL" id="CAL1297252.1"/>
    </source>
</evidence>
<evidence type="ECO:0000313" key="10">
    <source>
        <dbReference type="Proteomes" id="UP001497382"/>
    </source>
</evidence>
<dbReference type="GO" id="GO:0005730">
    <property type="term" value="C:nucleolus"/>
    <property type="evidence" value="ECO:0007669"/>
    <property type="project" value="TreeGrafter"/>
</dbReference>
<feature type="domain" description="Small-subunit processome Utp12" evidence="8">
    <location>
        <begin position="469"/>
        <end position="561"/>
    </location>
</feature>
<evidence type="ECO:0000256" key="6">
    <source>
        <dbReference type="PROSITE-ProRule" id="PRU00221"/>
    </source>
</evidence>
<feature type="compositionally biased region" description="Low complexity" evidence="7">
    <location>
        <begin position="377"/>
        <end position="387"/>
    </location>
</feature>
<dbReference type="InterPro" id="IPR001680">
    <property type="entry name" value="WD40_rpt"/>
</dbReference>
<dbReference type="PANTHER" id="PTHR44267">
    <property type="entry name" value="WD REPEAT-CONTAINING PROTEIN 43"/>
    <property type="match status" value="1"/>
</dbReference>
<evidence type="ECO:0000256" key="2">
    <source>
        <dbReference type="ARBA" id="ARBA00022574"/>
    </source>
</evidence>
<dbReference type="SUPFAM" id="SSF50978">
    <property type="entry name" value="WD40 repeat-like"/>
    <property type="match status" value="1"/>
</dbReference>
<protein>
    <recommendedName>
        <fullName evidence="8">Small-subunit processome Utp12 domain-containing protein</fullName>
    </recommendedName>
</protein>
<dbReference type="Proteomes" id="UP001497382">
    <property type="component" value="Unassembled WGS sequence"/>
</dbReference>
<evidence type="ECO:0000256" key="3">
    <source>
        <dbReference type="ARBA" id="ARBA00022737"/>
    </source>
</evidence>
<comment type="subcellular location">
    <subcellularLocation>
        <location evidence="1">Nucleus</location>
    </subcellularLocation>
</comment>
<dbReference type="GO" id="GO:0000462">
    <property type="term" value="P:maturation of SSU-rRNA from tricistronic rRNA transcript (SSU-rRNA, 5.8S rRNA, LSU-rRNA)"/>
    <property type="evidence" value="ECO:0007669"/>
    <property type="project" value="TreeGrafter"/>
</dbReference>
<dbReference type="PROSITE" id="PS50082">
    <property type="entry name" value="WD_REPEATS_2"/>
    <property type="match status" value="1"/>
</dbReference>
<keyword evidence="10" id="KW-1185">Reference proteome</keyword>
<dbReference type="Gene3D" id="2.130.10.10">
    <property type="entry name" value="YVTN repeat-like/Quinoprotein amine dehydrogenase"/>
    <property type="match status" value="1"/>
</dbReference>
<feature type="compositionally biased region" description="Basic and acidic residues" evidence="7">
    <location>
        <begin position="394"/>
        <end position="413"/>
    </location>
</feature>
<dbReference type="InterPro" id="IPR036322">
    <property type="entry name" value="WD40_repeat_dom_sf"/>
</dbReference>
<gene>
    <name evidence="9" type="ORF">LARSCL_LOCUS20204</name>
</gene>
<dbReference type="PROSITE" id="PS50294">
    <property type="entry name" value="WD_REPEATS_REGION"/>
    <property type="match status" value="1"/>
</dbReference>
<dbReference type="InterPro" id="IPR015943">
    <property type="entry name" value="WD40/YVTN_repeat-like_dom_sf"/>
</dbReference>
<evidence type="ECO:0000256" key="1">
    <source>
        <dbReference type="ARBA" id="ARBA00004123"/>
    </source>
</evidence>
<comment type="similarity">
    <text evidence="5">Belongs to the UTP5 family.</text>
</comment>
<proteinExistence type="inferred from homology"/>
<name>A0AAV2BMR1_9ARAC</name>
<evidence type="ECO:0000256" key="7">
    <source>
        <dbReference type="SAM" id="MobiDB-lite"/>
    </source>
</evidence>
<dbReference type="Pfam" id="PF04003">
    <property type="entry name" value="Utp12"/>
    <property type="match status" value="1"/>
</dbReference>
<feature type="region of interest" description="Disordered" evidence="7">
    <location>
        <begin position="377"/>
        <end position="448"/>
    </location>
</feature>
<dbReference type="InterPro" id="IPR007148">
    <property type="entry name" value="SSU_processome_Utp12"/>
</dbReference>
<feature type="repeat" description="WD" evidence="6">
    <location>
        <begin position="103"/>
        <end position="137"/>
    </location>
</feature>
<comment type="caution">
    <text evidence="9">The sequence shown here is derived from an EMBL/GenBank/DDBJ whole genome shotgun (WGS) entry which is preliminary data.</text>
</comment>
<reference evidence="9 10" key="1">
    <citation type="submission" date="2024-04" db="EMBL/GenBank/DDBJ databases">
        <authorList>
            <person name="Rising A."/>
            <person name="Reimegard J."/>
            <person name="Sonavane S."/>
            <person name="Akerstrom W."/>
            <person name="Nylinder S."/>
            <person name="Hedman E."/>
            <person name="Kallberg Y."/>
        </authorList>
    </citation>
    <scope>NUCLEOTIDE SEQUENCE [LARGE SCALE GENOMIC DNA]</scope>
</reference>
<dbReference type="PROSITE" id="PS00678">
    <property type="entry name" value="WD_REPEATS_1"/>
    <property type="match status" value="1"/>
</dbReference>
<dbReference type="InterPro" id="IPR019775">
    <property type="entry name" value="WD40_repeat_CS"/>
</dbReference>
<dbReference type="PANTHER" id="PTHR44267:SF1">
    <property type="entry name" value="WD REPEAT-CONTAINING PROTEIN 43"/>
    <property type="match status" value="1"/>
</dbReference>
<evidence type="ECO:0000259" key="8">
    <source>
        <dbReference type="Pfam" id="PF04003"/>
    </source>
</evidence>
<accession>A0AAV2BMR1</accession>
<keyword evidence="2 6" id="KW-0853">WD repeat</keyword>
<organism evidence="9 10">
    <name type="scientific">Larinioides sclopetarius</name>
    <dbReference type="NCBI Taxonomy" id="280406"/>
    <lineage>
        <taxon>Eukaryota</taxon>
        <taxon>Metazoa</taxon>
        <taxon>Ecdysozoa</taxon>
        <taxon>Arthropoda</taxon>
        <taxon>Chelicerata</taxon>
        <taxon>Arachnida</taxon>
        <taxon>Araneae</taxon>
        <taxon>Araneomorphae</taxon>
        <taxon>Entelegynae</taxon>
        <taxon>Araneoidea</taxon>
        <taxon>Araneidae</taxon>
        <taxon>Larinioides</taxon>
    </lineage>
</organism>
<dbReference type="InterPro" id="IPR052414">
    <property type="entry name" value="U3_snoRNA-assoc_WDR"/>
</dbReference>
<keyword evidence="4" id="KW-0539">Nucleus</keyword>
<keyword evidence="3" id="KW-0677">Repeat</keyword>
<evidence type="ECO:0000256" key="4">
    <source>
        <dbReference type="ARBA" id="ARBA00023242"/>
    </source>
</evidence>